<evidence type="ECO:0000313" key="3">
    <source>
        <dbReference type="Proteomes" id="UP000268084"/>
    </source>
</evidence>
<name>A0A3G8ZJX1_9ACTN</name>
<keyword evidence="3" id="KW-1185">Reference proteome</keyword>
<sequence>MAAATAALLVLVLLLLRLDTLRDRVGWTPMRALRALAPYSAAVPVIVIAVLLTPWWMVLILIAGPALAIAAMALAD</sequence>
<reference evidence="2 3" key="2">
    <citation type="submission" date="2018-12" db="EMBL/GenBank/DDBJ databases">
        <title>Nakamurella antarcticus sp. nov., isolated from Antarctica South Shetland Islands soil.</title>
        <authorList>
            <person name="Peng F."/>
        </authorList>
    </citation>
    <scope>NUCLEOTIDE SEQUENCE [LARGE SCALE GENOMIC DNA]</scope>
    <source>
        <strain evidence="2 3">S14-144</strain>
    </source>
</reference>
<dbReference type="RefSeq" id="WP_124797830.1">
    <property type="nucleotide sequence ID" value="NZ_CP034170.1"/>
</dbReference>
<reference evidence="2 3" key="1">
    <citation type="submission" date="2018-11" db="EMBL/GenBank/DDBJ databases">
        <authorList>
            <person name="Da X."/>
        </authorList>
    </citation>
    <scope>NUCLEOTIDE SEQUENCE [LARGE SCALE GENOMIC DNA]</scope>
    <source>
        <strain evidence="2 3">S14-144</strain>
    </source>
</reference>
<accession>A0A3G8ZJX1</accession>
<feature type="transmembrane region" description="Helical" evidence="1">
    <location>
        <begin position="42"/>
        <end position="75"/>
    </location>
</feature>
<evidence type="ECO:0000313" key="2">
    <source>
        <dbReference type="EMBL" id="AZI57145.1"/>
    </source>
</evidence>
<gene>
    <name evidence="2" type="ORF">EH165_02165</name>
</gene>
<keyword evidence="1" id="KW-0812">Transmembrane</keyword>
<keyword evidence="1" id="KW-0472">Membrane</keyword>
<dbReference type="KEGG" id="nak:EH165_02165"/>
<dbReference type="Proteomes" id="UP000268084">
    <property type="component" value="Chromosome"/>
</dbReference>
<evidence type="ECO:0000256" key="1">
    <source>
        <dbReference type="SAM" id="Phobius"/>
    </source>
</evidence>
<organism evidence="2 3">
    <name type="scientific">Nakamurella antarctica</name>
    <dbReference type="NCBI Taxonomy" id="1902245"/>
    <lineage>
        <taxon>Bacteria</taxon>
        <taxon>Bacillati</taxon>
        <taxon>Actinomycetota</taxon>
        <taxon>Actinomycetes</taxon>
        <taxon>Nakamurellales</taxon>
        <taxon>Nakamurellaceae</taxon>
        <taxon>Nakamurella</taxon>
    </lineage>
</organism>
<dbReference type="AlphaFoldDB" id="A0A3G8ZJX1"/>
<keyword evidence="1" id="KW-1133">Transmembrane helix</keyword>
<protein>
    <submittedName>
        <fullName evidence="2">Uncharacterized protein</fullName>
    </submittedName>
</protein>
<proteinExistence type="predicted"/>
<dbReference type="EMBL" id="CP034170">
    <property type="protein sequence ID" value="AZI57145.1"/>
    <property type="molecule type" value="Genomic_DNA"/>
</dbReference>